<organism evidence="3">
    <name type="scientific">Gongylonema pulchrum</name>
    <dbReference type="NCBI Taxonomy" id="637853"/>
    <lineage>
        <taxon>Eukaryota</taxon>
        <taxon>Metazoa</taxon>
        <taxon>Ecdysozoa</taxon>
        <taxon>Nematoda</taxon>
        <taxon>Chromadorea</taxon>
        <taxon>Rhabditida</taxon>
        <taxon>Spirurina</taxon>
        <taxon>Spiruromorpha</taxon>
        <taxon>Spiruroidea</taxon>
        <taxon>Gongylonematidae</taxon>
        <taxon>Gongylonema</taxon>
    </lineage>
</organism>
<dbReference type="Proteomes" id="UP000271098">
    <property type="component" value="Unassembled WGS sequence"/>
</dbReference>
<evidence type="ECO:0000313" key="3">
    <source>
        <dbReference type="WBParaSite" id="GPUH_0001299801-mRNA-1"/>
    </source>
</evidence>
<sequence length="71" mass="7964">MLDCAKPISSNEARTERAKNIDQESYMCICKQQNKTSNQLLEEDAEFLALQQQQEIAGQKSGIEGSRNFPG</sequence>
<accession>A0A183DW93</accession>
<reference evidence="3" key="1">
    <citation type="submission" date="2016-06" db="UniProtKB">
        <authorList>
            <consortium name="WormBaseParasite"/>
        </authorList>
    </citation>
    <scope>IDENTIFICATION</scope>
</reference>
<reference evidence="1 2" key="2">
    <citation type="submission" date="2018-11" db="EMBL/GenBank/DDBJ databases">
        <authorList>
            <consortium name="Pathogen Informatics"/>
        </authorList>
    </citation>
    <scope>NUCLEOTIDE SEQUENCE [LARGE SCALE GENOMIC DNA]</scope>
</reference>
<evidence type="ECO:0000313" key="2">
    <source>
        <dbReference type="Proteomes" id="UP000271098"/>
    </source>
</evidence>
<evidence type="ECO:0000313" key="1">
    <source>
        <dbReference type="EMBL" id="VDN21433.1"/>
    </source>
</evidence>
<dbReference type="EMBL" id="UYRT01079811">
    <property type="protein sequence ID" value="VDN21433.1"/>
    <property type="molecule type" value="Genomic_DNA"/>
</dbReference>
<dbReference type="WBParaSite" id="GPUH_0001299801-mRNA-1">
    <property type="protein sequence ID" value="GPUH_0001299801-mRNA-1"/>
    <property type="gene ID" value="GPUH_0001299801"/>
</dbReference>
<keyword evidence="2" id="KW-1185">Reference proteome</keyword>
<gene>
    <name evidence="1" type="ORF">GPUH_LOCUS12984</name>
</gene>
<name>A0A183DW93_9BILA</name>
<proteinExistence type="predicted"/>
<dbReference type="AlphaFoldDB" id="A0A183DW93"/>
<protein>
    <submittedName>
        <fullName evidence="1 3">Uncharacterized protein</fullName>
    </submittedName>
</protein>